<proteinExistence type="inferred from homology"/>
<sequence>MTNLFDQKQLIPFNVIGDPDAQTTIETVLAEVAAGAQLIELGLPFSDPVADGPAVKAANQRALQGQLTVAQAFTTIATIRQQTDVALALVTYANIPFVYGFDAFAAKVAELGITTVIVPDMPHEESHLFRPILAAHGVDFGTIVGPATPERIAEVVADATDFLTVFPALPQPLLGQELAAIRAVSDLPIVINTPTSDPATVAALAQLADGVQLTEALLAPTTADVATTMTQFIQALV</sequence>
<dbReference type="CDD" id="cd04724">
    <property type="entry name" value="Tryptophan_synthase_alpha"/>
    <property type="match status" value="1"/>
</dbReference>
<dbReference type="AlphaFoldDB" id="A0A921EXU9"/>
<evidence type="ECO:0000256" key="5">
    <source>
        <dbReference type="ARBA" id="ARBA00022822"/>
    </source>
</evidence>
<reference evidence="10" key="1">
    <citation type="journal article" date="2021" name="PeerJ">
        <title>Extensive microbial diversity within the chicken gut microbiome revealed by metagenomics and culture.</title>
        <authorList>
            <person name="Gilroy R."/>
            <person name="Ravi A."/>
            <person name="Getino M."/>
            <person name="Pursley I."/>
            <person name="Horton D.L."/>
            <person name="Alikhan N.F."/>
            <person name="Baker D."/>
            <person name="Gharbi K."/>
            <person name="Hall N."/>
            <person name="Watson M."/>
            <person name="Adriaenssens E.M."/>
            <person name="Foster-Nyarko E."/>
            <person name="Jarju S."/>
            <person name="Secka A."/>
            <person name="Antonio M."/>
            <person name="Oren A."/>
            <person name="Chaudhuri R.R."/>
            <person name="La Ragione R."/>
            <person name="Hildebrand F."/>
            <person name="Pallen M.J."/>
        </authorList>
    </citation>
    <scope>NUCLEOTIDE SEQUENCE</scope>
    <source>
        <strain evidence="10">CHK173-2145</strain>
    </source>
</reference>
<keyword evidence="5" id="KW-0822">Tryptophan biosynthesis</keyword>
<dbReference type="Pfam" id="PF00290">
    <property type="entry name" value="Trp_syntA"/>
    <property type="match status" value="1"/>
</dbReference>
<comment type="pathway">
    <text evidence="1">Amino-acid biosynthesis; L-tryptophan biosynthesis; L-tryptophan from chorismate: step 5/5.</text>
</comment>
<comment type="catalytic activity">
    <reaction evidence="8">
        <text>(1S,2R)-1-C-(indol-3-yl)glycerol 3-phosphate + L-serine = D-glyceraldehyde 3-phosphate + L-tryptophan + H2O</text>
        <dbReference type="Rhea" id="RHEA:10532"/>
        <dbReference type="ChEBI" id="CHEBI:15377"/>
        <dbReference type="ChEBI" id="CHEBI:33384"/>
        <dbReference type="ChEBI" id="CHEBI:57912"/>
        <dbReference type="ChEBI" id="CHEBI:58866"/>
        <dbReference type="ChEBI" id="CHEBI:59776"/>
        <dbReference type="EC" id="4.2.1.20"/>
    </reaction>
</comment>
<accession>A0A921EXU9</accession>
<dbReference type="EC" id="4.2.1.20" evidence="3"/>
<dbReference type="SUPFAM" id="SSF51366">
    <property type="entry name" value="Ribulose-phoshate binding barrel"/>
    <property type="match status" value="1"/>
</dbReference>
<protein>
    <recommendedName>
        <fullName evidence="3">tryptophan synthase</fullName>
        <ecNumber evidence="3">4.2.1.20</ecNumber>
    </recommendedName>
</protein>
<evidence type="ECO:0000256" key="9">
    <source>
        <dbReference type="RuleBase" id="RU003662"/>
    </source>
</evidence>
<dbReference type="PROSITE" id="PS00167">
    <property type="entry name" value="TRP_SYNTHASE_ALPHA"/>
    <property type="match status" value="1"/>
</dbReference>
<dbReference type="GO" id="GO:0005829">
    <property type="term" value="C:cytosol"/>
    <property type="evidence" value="ECO:0007669"/>
    <property type="project" value="TreeGrafter"/>
</dbReference>
<evidence type="ECO:0000256" key="2">
    <source>
        <dbReference type="ARBA" id="ARBA00011270"/>
    </source>
</evidence>
<comment type="subunit">
    <text evidence="2">Tetramer of two alpha and two beta chains.</text>
</comment>
<dbReference type="PANTHER" id="PTHR43406">
    <property type="entry name" value="TRYPTOPHAN SYNTHASE, ALPHA CHAIN"/>
    <property type="match status" value="1"/>
</dbReference>
<dbReference type="EMBL" id="DYXN01000017">
    <property type="protein sequence ID" value="HJE86177.1"/>
    <property type="molecule type" value="Genomic_DNA"/>
</dbReference>
<dbReference type="InterPro" id="IPR002028">
    <property type="entry name" value="Trp_synthase_suA"/>
</dbReference>
<name>A0A921EXU9_9LACO</name>
<organism evidence="10 11">
    <name type="scientific">Levilactobacillus hammesii</name>
    <dbReference type="NCBI Taxonomy" id="267633"/>
    <lineage>
        <taxon>Bacteria</taxon>
        <taxon>Bacillati</taxon>
        <taxon>Bacillota</taxon>
        <taxon>Bacilli</taxon>
        <taxon>Lactobacillales</taxon>
        <taxon>Lactobacillaceae</taxon>
        <taxon>Levilactobacillus</taxon>
    </lineage>
</organism>
<evidence type="ECO:0000256" key="1">
    <source>
        <dbReference type="ARBA" id="ARBA00004733"/>
    </source>
</evidence>
<comment type="similarity">
    <text evidence="9">Belongs to the TrpA family.</text>
</comment>
<evidence type="ECO:0000256" key="4">
    <source>
        <dbReference type="ARBA" id="ARBA00022605"/>
    </source>
</evidence>
<dbReference type="InterPro" id="IPR011060">
    <property type="entry name" value="RibuloseP-bd_barrel"/>
</dbReference>
<keyword evidence="6" id="KW-0057">Aromatic amino acid biosynthesis</keyword>
<reference evidence="10" key="2">
    <citation type="submission" date="2021-09" db="EMBL/GenBank/DDBJ databases">
        <authorList>
            <person name="Gilroy R."/>
        </authorList>
    </citation>
    <scope>NUCLEOTIDE SEQUENCE</scope>
    <source>
        <strain evidence="10">CHK173-2145</strain>
    </source>
</reference>
<dbReference type="NCBIfam" id="TIGR00262">
    <property type="entry name" value="trpA"/>
    <property type="match status" value="1"/>
</dbReference>
<dbReference type="Proteomes" id="UP000721920">
    <property type="component" value="Unassembled WGS sequence"/>
</dbReference>
<dbReference type="GO" id="GO:0004834">
    <property type="term" value="F:tryptophan synthase activity"/>
    <property type="evidence" value="ECO:0007669"/>
    <property type="project" value="UniProtKB-EC"/>
</dbReference>
<dbReference type="Gene3D" id="3.20.20.70">
    <property type="entry name" value="Aldolase class I"/>
    <property type="match status" value="1"/>
</dbReference>
<evidence type="ECO:0000256" key="7">
    <source>
        <dbReference type="ARBA" id="ARBA00023239"/>
    </source>
</evidence>
<gene>
    <name evidence="10" type="primary">trpA</name>
    <name evidence="10" type="ORF">K8U88_01195</name>
</gene>
<keyword evidence="4" id="KW-0028">Amino-acid biosynthesis</keyword>
<dbReference type="InterPro" id="IPR018204">
    <property type="entry name" value="Trp_synthase_alpha_AS"/>
</dbReference>
<evidence type="ECO:0000313" key="11">
    <source>
        <dbReference type="Proteomes" id="UP000721920"/>
    </source>
</evidence>
<comment type="caution">
    <text evidence="10">The sequence shown here is derived from an EMBL/GenBank/DDBJ whole genome shotgun (WGS) entry which is preliminary data.</text>
</comment>
<evidence type="ECO:0000313" key="10">
    <source>
        <dbReference type="EMBL" id="HJE86177.1"/>
    </source>
</evidence>
<keyword evidence="7 10" id="KW-0456">Lyase</keyword>
<dbReference type="PANTHER" id="PTHR43406:SF1">
    <property type="entry name" value="TRYPTOPHAN SYNTHASE ALPHA CHAIN, CHLOROPLASTIC"/>
    <property type="match status" value="1"/>
</dbReference>
<evidence type="ECO:0000256" key="6">
    <source>
        <dbReference type="ARBA" id="ARBA00023141"/>
    </source>
</evidence>
<evidence type="ECO:0000256" key="8">
    <source>
        <dbReference type="ARBA" id="ARBA00049047"/>
    </source>
</evidence>
<evidence type="ECO:0000256" key="3">
    <source>
        <dbReference type="ARBA" id="ARBA00012043"/>
    </source>
</evidence>
<dbReference type="InterPro" id="IPR013785">
    <property type="entry name" value="Aldolase_TIM"/>
</dbReference>